<protein>
    <recommendedName>
        <fullName evidence="11">Flagellar protein</fullName>
    </recommendedName>
</protein>
<sequence length="216" mass="24233">MVVKKMLCVLFLLMAFLVLGKDGTLQASTMVDQYFESEQPEESNNQAPAVDEEAGSGDPVTWVTYLKLIGALAFVLILLYALLKFVNSKTRNFQQSMLIQNMGGTALGGNRSVQIVKIAGSYFVLGVGEDVQLIKEVTDPDELNHFENYYASQEEQSEERSPIAKLILHLFNNKKNPYNEGSQSFQSLLSKQLSQQKEDRKKLFDRVSGKEHDKDG</sequence>
<feature type="compositionally biased region" description="Basic and acidic residues" evidence="6">
    <location>
        <begin position="196"/>
        <end position="216"/>
    </location>
</feature>
<evidence type="ECO:0000256" key="2">
    <source>
        <dbReference type="ARBA" id="ARBA00022475"/>
    </source>
</evidence>
<feature type="compositionally biased region" description="Low complexity" evidence="6">
    <location>
        <begin position="182"/>
        <end position="195"/>
    </location>
</feature>
<evidence type="ECO:0000256" key="4">
    <source>
        <dbReference type="ARBA" id="ARBA00022989"/>
    </source>
</evidence>
<keyword evidence="10" id="KW-1185">Reference proteome</keyword>
<evidence type="ECO:0000256" key="6">
    <source>
        <dbReference type="SAM" id="MobiDB-lite"/>
    </source>
</evidence>
<evidence type="ECO:0008006" key="11">
    <source>
        <dbReference type="Google" id="ProtNLM"/>
    </source>
</evidence>
<feature type="chain" id="PRO_5039462616" description="Flagellar protein" evidence="8">
    <location>
        <begin position="21"/>
        <end position="216"/>
    </location>
</feature>
<dbReference type="Pfam" id="PF04347">
    <property type="entry name" value="FliO"/>
    <property type="match status" value="1"/>
</dbReference>
<name>A0A0C2S100_9BACL</name>
<evidence type="ECO:0000256" key="7">
    <source>
        <dbReference type="SAM" id="Phobius"/>
    </source>
</evidence>
<evidence type="ECO:0000256" key="8">
    <source>
        <dbReference type="SAM" id="SignalP"/>
    </source>
</evidence>
<keyword evidence="5 7" id="KW-0472">Membrane</keyword>
<comment type="subcellular location">
    <subcellularLocation>
        <location evidence="1">Cell membrane</location>
    </subcellularLocation>
</comment>
<evidence type="ECO:0000313" key="9">
    <source>
        <dbReference type="EMBL" id="KIL47729.1"/>
    </source>
</evidence>
<dbReference type="GO" id="GO:0016020">
    <property type="term" value="C:membrane"/>
    <property type="evidence" value="ECO:0007669"/>
    <property type="project" value="InterPro"/>
</dbReference>
<reference evidence="9 10" key="1">
    <citation type="submission" date="2015-01" db="EMBL/GenBank/DDBJ databases">
        <title>Jeotgalibacillus campisalis genome sequencing.</title>
        <authorList>
            <person name="Goh K.M."/>
            <person name="Chan K.-G."/>
            <person name="Yaakop A.S."/>
            <person name="Ee R."/>
            <person name="Gan H.M."/>
            <person name="Chan C.S."/>
        </authorList>
    </citation>
    <scope>NUCLEOTIDE SEQUENCE [LARGE SCALE GENOMIC DNA]</scope>
    <source>
        <strain evidence="9 10">SF-57</strain>
    </source>
</reference>
<feature type="transmembrane region" description="Helical" evidence="7">
    <location>
        <begin position="62"/>
        <end position="83"/>
    </location>
</feature>
<keyword evidence="2" id="KW-1003">Cell membrane</keyword>
<dbReference type="AlphaFoldDB" id="A0A0C2S100"/>
<dbReference type="RefSeq" id="WP_041057511.1">
    <property type="nucleotide sequence ID" value="NZ_JXRR01000014.1"/>
</dbReference>
<evidence type="ECO:0000313" key="10">
    <source>
        <dbReference type="Proteomes" id="UP000031972"/>
    </source>
</evidence>
<keyword evidence="8" id="KW-0732">Signal</keyword>
<evidence type="ECO:0000256" key="1">
    <source>
        <dbReference type="ARBA" id="ARBA00004236"/>
    </source>
</evidence>
<proteinExistence type="predicted"/>
<gene>
    <name evidence="9" type="ORF">KR50_18960</name>
</gene>
<dbReference type="Proteomes" id="UP000031972">
    <property type="component" value="Unassembled WGS sequence"/>
</dbReference>
<dbReference type="EMBL" id="JXRR01000014">
    <property type="protein sequence ID" value="KIL47729.1"/>
    <property type="molecule type" value="Genomic_DNA"/>
</dbReference>
<dbReference type="InterPro" id="IPR022781">
    <property type="entry name" value="Flagellar_biosynth_FliO"/>
</dbReference>
<feature type="region of interest" description="Disordered" evidence="6">
    <location>
        <begin position="182"/>
        <end position="216"/>
    </location>
</feature>
<organism evidence="9 10">
    <name type="scientific">Jeotgalibacillus campisalis</name>
    <dbReference type="NCBI Taxonomy" id="220754"/>
    <lineage>
        <taxon>Bacteria</taxon>
        <taxon>Bacillati</taxon>
        <taxon>Bacillota</taxon>
        <taxon>Bacilli</taxon>
        <taxon>Bacillales</taxon>
        <taxon>Caryophanaceae</taxon>
        <taxon>Jeotgalibacillus</taxon>
    </lineage>
</organism>
<feature type="signal peptide" evidence="8">
    <location>
        <begin position="1"/>
        <end position="20"/>
    </location>
</feature>
<dbReference type="PATRIC" id="fig|220754.4.peg.1915"/>
<comment type="caution">
    <text evidence="9">The sequence shown here is derived from an EMBL/GenBank/DDBJ whole genome shotgun (WGS) entry which is preliminary data.</text>
</comment>
<accession>A0A0C2S100</accession>
<evidence type="ECO:0000256" key="3">
    <source>
        <dbReference type="ARBA" id="ARBA00022692"/>
    </source>
</evidence>
<keyword evidence="4 7" id="KW-1133">Transmembrane helix</keyword>
<dbReference type="GO" id="GO:0044781">
    <property type="term" value="P:bacterial-type flagellum organization"/>
    <property type="evidence" value="ECO:0007669"/>
    <property type="project" value="InterPro"/>
</dbReference>
<evidence type="ECO:0000256" key="5">
    <source>
        <dbReference type="ARBA" id="ARBA00023136"/>
    </source>
</evidence>
<keyword evidence="3 7" id="KW-0812">Transmembrane</keyword>